<dbReference type="PANTHER" id="PTHR43537">
    <property type="entry name" value="TRANSCRIPTIONAL REGULATOR, GNTR FAMILY"/>
    <property type="match status" value="1"/>
</dbReference>
<organism evidence="5 6">
    <name type="scientific">Bacillus cereus VD184</name>
    <dbReference type="NCBI Taxonomy" id="1053242"/>
    <lineage>
        <taxon>Bacteria</taxon>
        <taxon>Bacillati</taxon>
        <taxon>Bacillota</taxon>
        <taxon>Bacilli</taxon>
        <taxon>Bacillales</taxon>
        <taxon>Bacillaceae</taxon>
        <taxon>Bacillus</taxon>
        <taxon>Bacillus cereus group</taxon>
    </lineage>
</organism>
<dbReference type="Pfam" id="PF00392">
    <property type="entry name" value="GntR"/>
    <property type="match status" value="1"/>
</dbReference>
<dbReference type="InterPro" id="IPR036390">
    <property type="entry name" value="WH_DNA-bd_sf"/>
</dbReference>
<evidence type="ECO:0000256" key="2">
    <source>
        <dbReference type="ARBA" id="ARBA00023125"/>
    </source>
</evidence>
<dbReference type="PRINTS" id="PR00035">
    <property type="entry name" value="HTHGNTR"/>
</dbReference>
<dbReference type="CDD" id="cd07377">
    <property type="entry name" value="WHTH_GntR"/>
    <property type="match status" value="1"/>
</dbReference>
<proteinExistence type="predicted"/>
<dbReference type="PROSITE" id="PS50949">
    <property type="entry name" value="HTH_GNTR"/>
    <property type="match status" value="1"/>
</dbReference>
<dbReference type="Proteomes" id="UP000014028">
    <property type="component" value="Unassembled WGS sequence"/>
</dbReference>
<feature type="domain" description="HTH gntR-type" evidence="4">
    <location>
        <begin position="4"/>
        <end position="71"/>
    </location>
</feature>
<comment type="caution">
    <text evidence="5">The sequence shown here is derived from an EMBL/GenBank/DDBJ whole genome shotgun (WGS) entry which is preliminary data.</text>
</comment>
<dbReference type="Gene3D" id="1.10.10.10">
    <property type="entry name" value="Winged helix-like DNA-binding domain superfamily/Winged helix DNA-binding domain"/>
    <property type="match status" value="1"/>
</dbReference>
<keyword evidence="2" id="KW-0238">DNA-binding</keyword>
<keyword evidence="3" id="KW-0804">Transcription</keyword>
<dbReference type="GO" id="GO:0003677">
    <property type="term" value="F:DNA binding"/>
    <property type="evidence" value="ECO:0007669"/>
    <property type="project" value="UniProtKB-KW"/>
</dbReference>
<dbReference type="GO" id="GO:0003700">
    <property type="term" value="F:DNA-binding transcription factor activity"/>
    <property type="evidence" value="ECO:0007669"/>
    <property type="project" value="InterPro"/>
</dbReference>
<protein>
    <recommendedName>
        <fullName evidence="4">HTH gntR-type domain-containing protein</fullName>
    </recommendedName>
</protein>
<dbReference type="PANTHER" id="PTHR43537:SF5">
    <property type="entry name" value="UXU OPERON TRANSCRIPTIONAL REGULATOR"/>
    <property type="match status" value="1"/>
</dbReference>
<dbReference type="AlphaFoldDB" id="A0A9W5R5H9"/>
<evidence type="ECO:0000256" key="3">
    <source>
        <dbReference type="ARBA" id="ARBA00023163"/>
    </source>
</evidence>
<dbReference type="InterPro" id="IPR036388">
    <property type="entry name" value="WH-like_DNA-bd_sf"/>
</dbReference>
<evidence type="ECO:0000313" key="6">
    <source>
        <dbReference type="Proteomes" id="UP000014028"/>
    </source>
</evidence>
<dbReference type="InterPro" id="IPR000524">
    <property type="entry name" value="Tscrpt_reg_HTH_GntR"/>
</dbReference>
<accession>A0A9W5R5H9</accession>
<keyword evidence="1" id="KW-0805">Transcription regulation</keyword>
<dbReference type="SUPFAM" id="SSF46785">
    <property type="entry name" value="Winged helix' DNA-binding domain"/>
    <property type="match status" value="1"/>
</dbReference>
<dbReference type="SMART" id="SM00345">
    <property type="entry name" value="HTH_GNTR"/>
    <property type="match status" value="1"/>
</dbReference>
<evidence type="ECO:0000259" key="4">
    <source>
        <dbReference type="PROSITE" id="PS50949"/>
    </source>
</evidence>
<gene>
    <name evidence="5" type="ORF">IKC_05748</name>
</gene>
<reference evidence="5 6" key="1">
    <citation type="submission" date="2012-12" db="EMBL/GenBank/DDBJ databases">
        <title>The Genome Sequence of Bacillus cereus VD184.</title>
        <authorList>
            <consortium name="The Broad Institute Genome Sequencing Platform"/>
            <consortium name="The Broad Institute Genome Sequencing Center for Infectious Disease"/>
            <person name="Feldgarden M."/>
            <person name="Van der Auwera G.A."/>
            <person name="Mahillon J."/>
            <person name="Duprez V."/>
            <person name="Timmery S."/>
            <person name="Mattelet C."/>
            <person name="Dierick K."/>
            <person name="Sun M."/>
            <person name="Yu Z."/>
            <person name="Zhu L."/>
            <person name="Hu X."/>
            <person name="Shank E.B."/>
            <person name="Swiecicka I."/>
            <person name="Hansen B.M."/>
            <person name="Andrup L."/>
            <person name="Walker B."/>
            <person name="Young S.K."/>
            <person name="Zeng Q."/>
            <person name="Gargeya S."/>
            <person name="Fitzgerald M."/>
            <person name="Haas B."/>
            <person name="Abouelleil A."/>
            <person name="Alvarado L."/>
            <person name="Arachchi H.M."/>
            <person name="Berlin A.M."/>
            <person name="Chapman S.B."/>
            <person name="Dewar J."/>
            <person name="Goldberg J."/>
            <person name="Griggs A."/>
            <person name="Gujja S."/>
            <person name="Hansen M."/>
            <person name="Howarth C."/>
            <person name="Imamovic A."/>
            <person name="Larimer J."/>
            <person name="McCowan C."/>
            <person name="Murphy C."/>
            <person name="Neiman D."/>
            <person name="Pearson M."/>
            <person name="Priest M."/>
            <person name="Roberts A."/>
            <person name="Saif S."/>
            <person name="Shea T."/>
            <person name="Sisk P."/>
            <person name="Sykes S."/>
            <person name="Wortman J."/>
            <person name="Nusbaum C."/>
            <person name="Birren B."/>
        </authorList>
    </citation>
    <scope>NUCLEOTIDE SEQUENCE [LARGE SCALE GENOMIC DNA]</scope>
    <source>
        <strain evidence="5 6">VD184</strain>
    </source>
</reference>
<dbReference type="EMBL" id="AHFK01000049">
    <property type="protein sequence ID" value="EOQ10165.1"/>
    <property type="molecule type" value="Genomic_DNA"/>
</dbReference>
<evidence type="ECO:0000313" key="5">
    <source>
        <dbReference type="EMBL" id="EOQ10165.1"/>
    </source>
</evidence>
<dbReference type="RefSeq" id="WP_016122946.1">
    <property type="nucleotide sequence ID" value="NZ_KB976831.1"/>
</dbReference>
<evidence type="ECO:0000256" key="1">
    <source>
        <dbReference type="ARBA" id="ARBA00023015"/>
    </source>
</evidence>
<sequence length="214" mass="25181">MKKKTLEQQVYEKILHQIMLGEYTPGTHLTEKMLAKTLMVSRTPVRRALSRLEAEGVLNHEEHCGVVVQNFRISVKDYIEMLEIRVQFLKMSIQKSERKHISFDIPALQQIIQQIKQSIVTDDIELYYQSLSKFHSLLLLPTKNELVLSIMAEVEQRFRIGGSHQFIYEVWKPIRPKIITKMEKVVINLEKKQYVEAFSHFEDAVKEIVQFLIL</sequence>
<name>A0A9W5R5H9_BACCE</name>